<dbReference type="SUPFAM" id="SSF55031">
    <property type="entry name" value="Bacterial exopeptidase dimerisation domain"/>
    <property type="match status" value="1"/>
</dbReference>
<dbReference type="SUPFAM" id="SSF53187">
    <property type="entry name" value="Zn-dependent exopeptidases"/>
    <property type="match status" value="1"/>
</dbReference>
<sequence>MPAAASALRDRVAARLDAYKDRLLELSHELHADPETSFAETRAAARLAALLEDAGFAVERGVCDLPTALTATYGSGDLTVGVCAEYDALPEIGHACGHHIICAAGAGAAIALSAAADELGFRVKLLGTPAEEEGGGKVLMLERGAFDDVTVAMMVHPSRTDAVDARGSSNAVVRFEVTFSGRASHAAAAPEGGLNAADAAVVAQVAIGQLRQQLRDGYRVAGIVRHGGERTNIIPERTALEYEVRTPTGEELTELRERVLNCFRGAALATGTTMEVRPIQPDYLDLRHDPALMAAYARNLGAAGREVPEPGPVPQGTGGSTDMGNITHAMPAIHPGIGVLGAQGMPHTRQFTEETAGPAADEAVLDGALAMAWTGLDLAADAEWRAECVAARAASGQRSGGTPAAQNP</sequence>
<dbReference type="InterPro" id="IPR017439">
    <property type="entry name" value="Amidohydrolase"/>
</dbReference>
<keyword evidence="4" id="KW-1185">Reference proteome</keyword>
<dbReference type="Pfam" id="PF07687">
    <property type="entry name" value="M20_dimer"/>
    <property type="match status" value="1"/>
</dbReference>
<dbReference type="Gene3D" id="3.30.70.360">
    <property type="match status" value="1"/>
</dbReference>
<evidence type="ECO:0000313" key="3">
    <source>
        <dbReference type="EMBL" id="MFC6063000.1"/>
    </source>
</evidence>
<dbReference type="InterPro" id="IPR011650">
    <property type="entry name" value="Peptidase_M20_dimer"/>
</dbReference>
<dbReference type="PIRSF" id="PIRSF037226">
    <property type="entry name" value="Amidohydrolase_ACY1L2_prd"/>
    <property type="match status" value="1"/>
</dbReference>
<comment type="caution">
    <text evidence="3">The sequence shown here is derived from an EMBL/GenBank/DDBJ whole genome shotgun (WGS) entry which is preliminary data.</text>
</comment>
<evidence type="ECO:0000256" key="1">
    <source>
        <dbReference type="PIRNR" id="PIRNR037226"/>
    </source>
</evidence>
<dbReference type="InterPro" id="IPR036264">
    <property type="entry name" value="Bact_exopeptidase_dim_dom"/>
</dbReference>
<organism evidence="3 4">
    <name type="scientific">Streptomyces ochraceiscleroticus</name>
    <dbReference type="NCBI Taxonomy" id="47761"/>
    <lineage>
        <taxon>Bacteria</taxon>
        <taxon>Bacillati</taxon>
        <taxon>Actinomycetota</taxon>
        <taxon>Actinomycetes</taxon>
        <taxon>Kitasatosporales</taxon>
        <taxon>Streptomycetaceae</taxon>
        <taxon>Streptomyces</taxon>
    </lineage>
</organism>
<dbReference type="PANTHER" id="PTHR30575:SF0">
    <property type="entry name" value="XAA-ARG DIPEPTIDASE"/>
    <property type="match status" value="1"/>
</dbReference>
<dbReference type="Pfam" id="PF01546">
    <property type="entry name" value="Peptidase_M20"/>
    <property type="match status" value="1"/>
</dbReference>
<dbReference type="RefSeq" id="WP_037799608.1">
    <property type="nucleotide sequence ID" value="NZ_JBHSPX010000004.1"/>
</dbReference>
<dbReference type="InterPro" id="IPR052030">
    <property type="entry name" value="Peptidase_M20/M20A_hydrolases"/>
</dbReference>
<protein>
    <recommendedName>
        <fullName evidence="1">Peptidase M20 domain-containing protein 2</fullName>
    </recommendedName>
</protein>
<evidence type="ECO:0000313" key="4">
    <source>
        <dbReference type="Proteomes" id="UP001596139"/>
    </source>
</evidence>
<dbReference type="PANTHER" id="PTHR30575">
    <property type="entry name" value="PEPTIDASE M20"/>
    <property type="match status" value="1"/>
</dbReference>
<proteinExistence type="inferred from homology"/>
<evidence type="ECO:0000259" key="2">
    <source>
        <dbReference type="Pfam" id="PF07687"/>
    </source>
</evidence>
<dbReference type="EMBL" id="JBHSPX010000004">
    <property type="protein sequence ID" value="MFC6063000.1"/>
    <property type="molecule type" value="Genomic_DNA"/>
</dbReference>
<dbReference type="InterPro" id="IPR017144">
    <property type="entry name" value="Xaa-Arg_dipeptidase"/>
</dbReference>
<feature type="domain" description="Peptidase M20 dimerisation" evidence="2">
    <location>
        <begin position="173"/>
        <end position="264"/>
    </location>
</feature>
<comment type="similarity">
    <text evidence="1">Belongs to the peptidase M20A family.</text>
</comment>
<name>A0ABW1MH11_9ACTN</name>
<accession>A0ABW1MH11</accession>
<dbReference type="Proteomes" id="UP001596139">
    <property type="component" value="Unassembled WGS sequence"/>
</dbReference>
<dbReference type="InterPro" id="IPR002933">
    <property type="entry name" value="Peptidase_M20"/>
</dbReference>
<dbReference type="NCBIfam" id="TIGR01891">
    <property type="entry name" value="amidohydrolases"/>
    <property type="match status" value="1"/>
</dbReference>
<gene>
    <name evidence="3" type="ORF">ACFP4F_10600</name>
</gene>
<reference evidence="4" key="1">
    <citation type="journal article" date="2019" name="Int. J. Syst. Evol. Microbiol.">
        <title>The Global Catalogue of Microorganisms (GCM) 10K type strain sequencing project: providing services to taxonomists for standard genome sequencing and annotation.</title>
        <authorList>
            <consortium name="The Broad Institute Genomics Platform"/>
            <consortium name="The Broad Institute Genome Sequencing Center for Infectious Disease"/>
            <person name="Wu L."/>
            <person name="Ma J."/>
        </authorList>
    </citation>
    <scope>NUCLEOTIDE SEQUENCE [LARGE SCALE GENOMIC DNA]</scope>
    <source>
        <strain evidence="4">CGMCC 1.15180</strain>
    </source>
</reference>
<dbReference type="Gene3D" id="3.40.630.10">
    <property type="entry name" value="Zn peptidases"/>
    <property type="match status" value="1"/>
</dbReference>